<evidence type="ECO:0000313" key="5">
    <source>
        <dbReference type="EMBL" id="SIT02231.1"/>
    </source>
</evidence>
<dbReference type="Proteomes" id="UP000185999">
    <property type="component" value="Unassembled WGS sequence"/>
</dbReference>
<sequence length="264" mass="30203">MSHYLNELKLLNLESLPREVFVRQQYMPARHYFPAHKHRWHQLLYAVSGVLIVDVIGERLFIPPGNAVWLPCGCRHSVSTEYGAELKSLYIDSRYQQLPADKSLVLQISPIIKALIIEVSTFDVEYSISGYEEDVVSLMLSTLPRLKLVTDHLPWPTSSELLKMCSQLYEQPGGKQTTLMLAEGLAISKRTLERKFHRETGMTIQAWNLRLRFLKAIELLTAGHSITNISLDLGYSSPSPFIYMFRNISGMSPGEYISSRQYRP</sequence>
<dbReference type="PANTHER" id="PTHR11019:SF159">
    <property type="entry name" value="TRANSCRIPTIONAL REGULATOR-RELATED"/>
    <property type="match status" value="1"/>
</dbReference>
<reference evidence="6" key="1">
    <citation type="submission" date="2017-01" db="EMBL/GenBank/DDBJ databases">
        <authorList>
            <person name="Varghese N."/>
            <person name="Submissions S."/>
        </authorList>
    </citation>
    <scope>NUCLEOTIDE SEQUENCE [LARGE SCALE GENOMIC DNA]</scope>
    <source>
        <strain evidence="6">DSM 22306</strain>
    </source>
</reference>
<name>A0A1N7NVA0_9GAMM</name>
<accession>A0A1N7NVA0</accession>
<keyword evidence="3" id="KW-0804">Transcription</keyword>
<dbReference type="InterPro" id="IPR009057">
    <property type="entry name" value="Homeodomain-like_sf"/>
</dbReference>
<evidence type="ECO:0000259" key="4">
    <source>
        <dbReference type="PROSITE" id="PS01124"/>
    </source>
</evidence>
<feature type="domain" description="HTH araC/xylS-type" evidence="4">
    <location>
        <begin position="159"/>
        <end position="259"/>
    </location>
</feature>
<dbReference type="GO" id="GO:0003700">
    <property type="term" value="F:DNA-binding transcription factor activity"/>
    <property type="evidence" value="ECO:0007669"/>
    <property type="project" value="InterPro"/>
</dbReference>
<organism evidence="5 6">
    <name type="scientific">Neptunomonas antarctica</name>
    <dbReference type="NCBI Taxonomy" id="619304"/>
    <lineage>
        <taxon>Bacteria</taxon>
        <taxon>Pseudomonadati</taxon>
        <taxon>Pseudomonadota</taxon>
        <taxon>Gammaproteobacteria</taxon>
        <taxon>Oceanospirillales</taxon>
        <taxon>Oceanospirillaceae</taxon>
        <taxon>Neptunomonas</taxon>
    </lineage>
</organism>
<evidence type="ECO:0000256" key="2">
    <source>
        <dbReference type="ARBA" id="ARBA00023125"/>
    </source>
</evidence>
<keyword evidence="6" id="KW-1185">Reference proteome</keyword>
<dbReference type="GO" id="GO:0043565">
    <property type="term" value="F:sequence-specific DNA binding"/>
    <property type="evidence" value="ECO:0007669"/>
    <property type="project" value="InterPro"/>
</dbReference>
<keyword evidence="2" id="KW-0238">DNA-binding</keyword>
<dbReference type="PANTHER" id="PTHR11019">
    <property type="entry name" value="HTH-TYPE TRANSCRIPTIONAL REGULATOR NIMR"/>
    <property type="match status" value="1"/>
</dbReference>
<dbReference type="SUPFAM" id="SSF51182">
    <property type="entry name" value="RmlC-like cupins"/>
    <property type="match status" value="1"/>
</dbReference>
<evidence type="ECO:0000256" key="1">
    <source>
        <dbReference type="ARBA" id="ARBA00023015"/>
    </source>
</evidence>
<dbReference type="STRING" id="619304.SAMN05421760_11161"/>
<gene>
    <name evidence="5" type="ORF">SAMN05421760_11161</name>
</gene>
<evidence type="ECO:0000313" key="6">
    <source>
        <dbReference type="Proteomes" id="UP000185999"/>
    </source>
</evidence>
<dbReference type="AlphaFoldDB" id="A0A1N7NVA0"/>
<dbReference type="Gene3D" id="1.10.10.60">
    <property type="entry name" value="Homeodomain-like"/>
    <property type="match status" value="1"/>
</dbReference>
<dbReference type="InterPro" id="IPR003313">
    <property type="entry name" value="AraC-bd"/>
</dbReference>
<dbReference type="InterPro" id="IPR014710">
    <property type="entry name" value="RmlC-like_jellyroll"/>
</dbReference>
<dbReference type="Pfam" id="PF12833">
    <property type="entry name" value="HTH_18"/>
    <property type="match status" value="1"/>
</dbReference>
<dbReference type="SMART" id="SM00342">
    <property type="entry name" value="HTH_ARAC"/>
    <property type="match status" value="1"/>
</dbReference>
<evidence type="ECO:0000256" key="3">
    <source>
        <dbReference type="ARBA" id="ARBA00023163"/>
    </source>
</evidence>
<dbReference type="InterPro" id="IPR018060">
    <property type="entry name" value="HTH_AraC"/>
</dbReference>
<dbReference type="CDD" id="cd06124">
    <property type="entry name" value="cupin_NimR-like_N"/>
    <property type="match status" value="1"/>
</dbReference>
<dbReference type="Pfam" id="PF02311">
    <property type="entry name" value="AraC_binding"/>
    <property type="match status" value="1"/>
</dbReference>
<proteinExistence type="predicted"/>
<dbReference type="InterPro" id="IPR011051">
    <property type="entry name" value="RmlC_Cupin_sf"/>
</dbReference>
<keyword evidence="1" id="KW-0805">Transcription regulation</keyword>
<protein>
    <submittedName>
        <fullName evidence="5">Transcriptional regulator, AraC family</fullName>
    </submittedName>
</protein>
<dbReference type="RefSeq" id="WP_054343538.1">
    <property type="nucleotide sequence ID" value="NZ_FTOE01000011.1"/>
</dbReference>
<dbReference type="Gene3D" id="2.60.120.10">
    <property type="entry name" value="Jelly Rolls"/>
    <property type="match status" value="1"/>
</dbReference>
<dbReference type="EMBL" id="FTOE01000011">
    <property type="protein sequence ID" value="SIT02231.1"/>
    <property type="molecule type" value="Genomic_DNA"/>
</dbReference>
<dbReference type="PROSITE" id="PS01124">
    <property type="entry name" value="HTH_ARAC_FAMILY_2"/>
    <property type="match status" value="1"/>
</dbReference>
<dbReference type="SUPFAM" id="SSF46689">
    <property type="entry name" value="Homeodomain-like"/>
    <property type="match status" value="1"/>
</dbReference>